<dbReference type="EMBL" id="BLXT01000662">
    <property type="protein sequence ID" value="GFN79335.1"/>
    <property type="molecule type" value="Genomic_DNA"/>
</dbReference>
<sequence length="78" mass="9149">MCCKNVIYRIPQSRVSNRKEVKPASKRRGRAEPWFQPATLESRVQQFQCNAGKRMRRWIVQMTTAMSKNSEDSRTQCA</sequence>
<dbReference type="AlphaFoldDB" id="A0AAV3Y7Z6"/>
<gene>
    <name evidence="1" type="ORF">PoB_000584100</name>
</gene>
<name>A0AAV3Y7Z6_9GAST</name>
<reference evidence="1 2" key="1">
    <citation type="journal article" date="2021" name="Elife">
        <title>Chloroplast acquisition without the gene transfer in kleptoplastic sea slugs, Plakobranchus ocellatus.</title>
        <authorList>
            <person name="Maeda T."/>
            <person name="Takahashi S."/>
            <person name="Yoshida T."/>
            <person name="Shimamura S."/>
            <person name="Takaki Y."/>
            <person name="Nagai Y."/>
            <person name="Toyoda A."/>
            <person name="Suzuki Y."/>
            <person name="Arimoto A."/>
            <person name="Ishii H."/>
            <person name="Satoh N."/>
            <person name="Nishiyama T."/>
            <person name="Hasebe M."/>
            <person name="Maruyama T."/>
            <person name="Minagawa J."/>
            <person name="Obokata J."/>
            <person name="Shigenobu S."/>
        </authorList>
    </citation>
    <scope>NUCLEOTIDE SEQUENCE [LARGE SCALE GENOMIC DNA]</scope>
</reference>
<comment type="caution">
    <text evidence="1">The sequence shown here is derived from an EMBL/GenBank/DDBJ whole genome shotgun (WGS) entry which is preliminary data.</text>
</comment>
<evidence type="ECO:0000313" key="1">
    <source>
        <dbReference type="EMBL" id="GFN79335.1"/>
    </source>
</evidence>
<evidence type="ECO:0000313" key="2">
    <source>
        <dbReference type="Proteomes" id="UP000735302"/>
    </source>
</evidence>
<accession>A0AAV3Y7Z6</accession>
<keyword evidence="2" id="KW-1185">Reference proteome</keyword>
<organism evidence="1 2">
    <name type="scientific">Plakobranchus ocellatus</name>
    <dbReference type="NCBI Taxonomy" id="259542"/>
    <lineage>
        <taxon>Eukaryota</taxon>
        <taxon>Metazoa</taxon>
        <taxon>Spiralia</taxon>
        <taxon>Lophotrochozoa</taxon>
        <taxon>Mollusca</taxon>
        <taxon>Gastropoda</taxon>
        <taxon>Heterobranchia</taxon>
        <taxon>Euthyneura</taxon>
        <taxon>Panpulmonata</taxon>
        <taxon>Sacoglossa</taxon>
        <taxon>Placobranchoidea</taxon>
        <taxon>Plakobranchidae</taxon>
        <taxon>Plakobranchus</taxon>
    </lineage>
</organism>
<dbReference type="Proteomes" id="UP000735302">
    <property type="component" value="Unassembled WGS sequence"/>
</dbReference>
<proteinExistence type="predicted"/>
<protein>
    <submittedName>
        <fullName evidence="1">Uncharacterized protein</fullName>
    </submittedName>
</protein>